<dbReference type="GO" id="GO:0008168">
    <property type="term" value="F:methyltransferase activity"/>
    <property type="evidence" value="ECO:0007669"/>
    <property type="project" value="UniProtKB-KW"/>
</dbReference>
<reference evidence="3 4" key="1">
    <citation type="submission" date="2020-08" db="EMBL/GenBank/DDBJ databases">
        <title>Genomic Encyclopedia of Type Strains, Phase IV (KMG-IV): sequencing the most valuable type-strain genomes for metagenomic binning, comparative biology and taxonomic classification.</title>
        <authorList>
            <person name="Goeker M."/>
        </authorList>
    </citation>
    <scope>NUCLEOTIDE SEQUENCE [LARGE SCALE GENOMIC DNA]</scope>
    <source>
        <strain evidence="3 4">DSM 21458</strain>
    </source>
</reference>
<name>A0A841I1K6_9DEIO</name>
<proteinExistence type="predicted"/>
<dbReference type="Gene3D" id="1.10.10.10">
    <property type="entry name" value="Winged helix-like DNA-binding domain superfamily/Winged helix DNA-binding domain"/>
    <property type="match status" value="1"/>
</dbReference>
<dbReference type="GO" id="GO:0006281">
    <property type="term" value="P:DNA repair"/>
    <property type="evidence" value="ECO:0007669"/>
    <property type="project" value="InterPro"/>
</dbReference>
<gene>
    <name evidence="3" type="ORF">HNR42_002559</name>
</gene>
<dbReference type="Proteomes" id="UP000569951">
    <property type="component" value="Unassembled WGS sequence"/>
</dbReference>
<keyword evidence="1" id="KW-0227">DNA damage</keyword>
<dbReference type="CDD" id="cd06445">
    <property type="entry name" value="ATase"/>
    <property type="match status" value="1"/>
</dbReference>
<dbReference type="InterPro" id="IPR014048">
    <property type="entry name" value="MethylDNA_cys_MeTrfase_DNA-bd"/>
</dbReference>
<dbReference type="InterPro" id="IPR036388">
    <property type="entry name" value="WH-like_DNA-bd_sf"/>
</dbReference>
<dbReference type="Pfam" id="PF01035">
    <property type="entry name" value="DNA_binding_1"/>
    <property type="match status" value="1"/>
</dbReference>
<protein>
    <submittedName>
        <fullName evidence="3">Methylated-DNA-protein-cysteine methyltransferase-like protein</fullName>
    </submittedName>
</protein>
<comment type="caution">
    <text evidence="3">The sequence shown here is derived from an EMBL/GenBank/DDBJ whole genome shotgun (WGS) entry which is preliminary data.</text>
</comment>
<dbReference type="SUPFAM" id="SSF46767">
    <property type="entry name" value="Methylated DNA-protein cysteine methyltransferase, C-terminal domain"/>
    <property type="match status" value="1"/>
</dbReference>
<dbReference type="InterPro" id="IPR052520">
    <property type="entry name" value="ATL_DNA_repair"/>
</dbReference>
<dbReference type="EMBL" id="JACHHG010000009">
    <property type="protein sequence ID" value="MBB6099123.1"/>
    <property type="molecule type" value="Genomic_DNA"/>
</dbReference>
<evidence type="ECO:0000313" key="4">
    <source>
        <dbReference type="Proteomes" id="UP000569951"/>
    </source>
</evidence>
<dbReference type="PANTHER" id="PTHR42942">
    <property type="entry name" value="6-O-METHYLGUANINE DNA METHYLTRANSFERASE"/>
    <property type="match status" value="1"/>
</dbReference>
<dbReference type="RefSeq" id="WP_183987871.1">
    <property type="nucleotide sequence ID" value="NZ_JACHHG010000009.1"/>
</dbReference>
<evidence type="ECO:0000259" key="2">
    <source>
        <dbReference type="Pfam" id="PF01035"/>
    </source>
</evidence>
<dbReference type="InterPro" id="IPR036217">
    <property type="entry name" value="MethylDNA_cys_MeTrfase_DNAb"/>
</dbReference>
<keyword evidence="4" id="KW-1185">Reference proteome</keyword>
<feature type="domain" description="Methylated-DNA-[protein]-cysteine S-methyltransferase DNA binding" evidence="2">
    <location>
        <begin position="7"/>
        <end position="89"/>
    </location>
</feature>
<dbReference type="AlphaFoldDB" id="A0A841I1K6"/>
<keyword evidence="3" id="KW-0808">Transferase</keyword>
<organism evidence="3 4">
    <name type="scientific">Deinobacterium chartae</name>
    <dbReference type="NCBI Taxonomy" id="521158"/>
    <lineage>
        <taxon>Bacteria</taxon>
        <taxon>Thermotogati</taxon>
        <taxon>Deinococcota</taxon>
        <taxon>Deinococci</taxon>
        <taxon>Deinococcales</taxon>
        <taxon>Deinococcaceae</taxon>
        <taxon>Deinobacterium</taxon>
    </lineage>
</organism>
<dbReference type="PANTHER" id="PTHR42942:SF1">
    <property type="entry name" value="ALKYLTRANSFERASE-LIKE PROTEIN 1"/>
    <property type="match status" value="1"/>
</dbReference>
<evidence type="ECO:0000313" key="3">
    <source>
        <dbReference type="EMBL" id="MBB6099123.1"/>
    </source>
</evidence>
<dbReference type="GO" id="GO:0032259">
    <property type="term" value="P:methylation"/>
    <property type="evidence" value="ECO:0007669"/>
    <property type="project" value="UniProtKB-KW"/>
</dbReference>
<accession>A0A841I1K6</accession>
<sequence>MPADRAFVARVLEVVRAIPEGRVMTYGQVALLAGAPQRPRQVGAILRGLGSRGETDVPWQRVINGQGELSTWRIGLGEVQRAFLEAEGVTFSPEGRVDLHRFQHWPGE</sequence>
<keyword evidence="3" id="KW-0489">Methyltransferase</keyword>
<evidence type="ECO:0000256" key="1">
    <source>
        <dbReference type="ARBA" id="ARBA00022763"/>
    </source>
</evidence>